<dbReference type="InterPro" id="IPR023214">
    <property type="entry name" value="HAD_sf"/>
</dbReference>
<dbReference type="Gene3D" id="3.40.50.1000">
    <property type="entry name" value="HAD superfamily/HAD-like"/>
    <property type="match status" value="1"/>
</dbReference>
<proteinExistence type="predicted"/>
<dbReference type="Gene3D" id="1.10.150.240">
    <property type="entry name" value="Putative phosphatase, domain 2"/>
    <property type="match status" value="1"/>
</dbReference>
<organism evidence="1 2">
    <name type="scientific">Anaerotignum faecicola</name>
    <dbReference type="NCBI Taxonomy" id="2358141"/>
    <lineage>
        <taxon>Bacteria</taxon>
        <taxon>Bacillati</taxon>
        <taxon>Bacillota</taxon>
        <taxon>Clostridia</taxon>
        <taxon>Lachnospirales</taxon>
        <taxon>Anaerotignaceae</taxon>
        <taxon>Anaerotignum</taxon>
    </lineage>
</organism>
<dbReference type="AlphaFoldDB" id="A0A401LCN0"/>
<dbReference type="EMBL" id="BHVZ01000001">
    <property type="protein sequence ID" value="GCB29331.1"/>
    <property type="molecule type" value="Genomic_DNA"/>
</dbReference>
<dbReference type="SFLD" id="SFLDS00003">
    <property type="entry name" value="Haloacid_Dehalogenase"/>
    <property type="match status" value="1"/>
</dbReference>
<dbReference type="InterPro" id="IPR050155">
    <property type="entry name" value="HAD-like_hydrolase_sf"/>
</dbReference>
<dbReference type="NCBIfam" id="TIGR01549">
    <property type="entry name" value="HAD-SF-IA-v1"/>
    <property type="match status" value="1"/>
</dbReference>
<dbReference type="GO" id="GO:0004713">
    <property type="term" value="F:protein tyrosine kinase activity"/>
    <property type="evidence" value="ECO:0007669"/>
    <property type="project" value="TreeGrafter"/>
</dbReference>
<dbReference type="PANTHER" id="PTHR43434">
    <property type="entry name" value="PHOSPHOGLYCOLATE PHOSPHATASE"/>
    <property type="match status" value="1"/>
</dbReference>
<dbReference type="OrthoDB" id="9792518at2"/>
<evidence type="ECO:0000313" key="1">
    <source>
        <dbReference type="EMBL" id="GCB29331.1"/>
    </source>
</evidence>
<dbReference type="RefSeq" id="WP_118581409.1">
    <property type="nucleotide sequence ID" value="NZ_DAVZTY010000008.1"/>
</dbReference>
<sequence length="216" mass="24465">MDTLKQSIILFDLDGTLTDSEEGIIRSTQYMQEKMGQRIWSAEELHFIVGPPLIQSFTKEFGMAQEMAEKAVAIFRERYATIGLFENSVFPGVVELLQALRKKGKRLAVATSKKEDLAVRILEHFEIADYFEVIGGDRREVGRDNKAKVIDYVLETMQAKKDDVIMIGDRKFDIEGAHAIGIPCIAVEYGYGDRDEFEAHGADYIAKTTEDVEKLF</sequence>
<dbReference type="PANTHER" id="PTHR43434:SF20">
    <property type="entry name" value="5'-NUCLEOTIDASE"/>
    <property type="match status" value="1"/>
</dbReference>
<dbReference type="GO" id="GO:0005829">
    <property type="term" value="C:cytosol"/>
    <property type="evidence" value="ECO:0007669"/>
    <property type="project" value="TreeGrafter"/>
</dbReference>
<dbReference type="InterPro" id="IPR023198">
    <property type="entry name" value="PGP-like_dom2"/>
</dbReference>
<accession>A0A401LCN0</accession>
<evidence type="ECO:0000313" key="2">
    <source>
        <dbReference type="Proteomes" id="UP000287361"/>
    </source>
</evidence>
<dbReference type="Pfam" id="PF13419">
    <property type="entry name" value="HAD_2"/>
    <property type="match status" value="1"/>
</dbReference>
<dbReference type="InterPro" id="IPR006439">
    <property type="entry name" value="HAD-SF_hydro_IA"/>
</dbReference>
<reference evidence="1 2" key="1">
    <citation type="submission" date="2018-10" db="EMBL/GenBank/DDBJ databases">
        <title>Draft Genome Sequence of Anaerotignum sp. KCTC 15736.</title>
        <authorList>
            <person name="Choi S.H."/>
            <person name="Kim J.S."/>
            <person name="Kang S.W."/>
            <person name="Lee J.S."/>
            <person name="Park S.H."/>
        </authorList>
    </citation>
    <scope>NUCLEOTIDE SEQUENCE [LARGE SCALE GENOMIC DNA]</scope>
    <source>
        <strain evidence="1 2">KCTC 15736</strain>
    </source>
</reference>
<protein>
    <submittedName>
        <fullName evidence="1">Phosphoglycolate phosphatase</fullName>
    </submittedName>
</protein>
<dbReference type="Proteomes" id="UP000287361">
    <property type="component" value="Unassembled WGS sequence"/>
</dbReference>
<dbReference type="SUPFAM" id="SSF56784">
    <property type="entry name" value="HAD-like"/>
    <property type="match status" value="1"/>
</dbReference>
<gene>
    <name evidence="1" type="ORF">KGMB03357_09920</name>
</gene>
<dbReference type="PRINTS" id="PR00413">
    <property type="entry name" value="HADHALOGNASE"/>
</dbReference>
<dbReference type="GeneID" id="86193987"/>
<dbReference type="SFLD" id="SFLDG01135">
    <property type="entry name" value="C1.5.6:_HAD__Beta-PGM__Phospha"/>
    <property type="match status" value="1"/>
</dbReference>
<dbReference type="FunFam" id="3.40.50.1000:FF:000022">
    <property type="entry name" value="Phosphoglycolate phosphatase"/>
    <property type="match status" value="1"/>
</dbReference>
<dbReference type="SFLD" id="SFLDG01129">
    <property type="entry name" value="C1.5:_HAD__Beta-PGM__Phosphata"/>
    <property type="match status" value="1"/>
</dbReference>
<comment type="caution">
    <text evidence="1">The sequence shown here is derived from an EMBL/GenBank/DDBJ whole genome shotgun (WGS) entry which is preliminary data.</text>
</comment>
<dbReference type="InterPro" id="IPR036412">
    <property type="entry name" value="HAD-like_sf"/>
</dbReference>
<name>A0A401LCN0_9FIRM</name>
<keyword evidence="2" id="KW-1185">Reference proteome</keyword>
<dbReference type="InterPro" id="IPR041492">
    <property type="entry name" value="HAD_2"/>
</dbReference>